<protein>
    <recommendedName>
        <fullName evidence="2">Thioredoxin domain-containing protein</fullName>
    </recommendedName>
</protein>
<reference evidence="1" key="1">
    <citation type="submission" date="2019-08" db="EMBL/GenBank/DDBJ databases">
        <authorList>
            <person name="Kucharzyk K."/>
            <person name="Murdoch R.W."/>
            <person name="Higgins S."/>
            <person name="Loffler F."/>
        </authorList>
    </citation>
    <scope>NUCLEOTIDE SEQUENCE</scope>
</reference>
<dbReference type="EMBL" id="VSSQ01000251">
    <property type="protein sequence ID" value="MPL88139.1"/>
    <property type="molecule type" value="Genomic_DNA"/>
</dbReference>
<evidence type="ECO:0008006" key="2">
    <source>
        <dbReference type="Google" id="ProtNLM"/>
    </source>
</evidence>
<dbReference type="AlphaFoldDB" id="A0A644V9W5"/>
<accession>A0A644V9W5</accession>
<comment type="caution">
    <text evidence="1">The sequence shown here is derived from an EMBL/GenBank/DDBJ whole genome shotgun (WGS) entry which is preliminary data.</text>
</comment>
<dbReference type="InterPro" id="IPR047698">
    <property type="entry name" value="ArsF-like"/>
</dbReference>
<evidence type="ECO:0000313" key="1">
    <source>
        <dbReference type="EMBL" id="MPL88139.1"/>
    </source>
</evidence>
<name>A0A644V9W5_9ZZZZ</name>
<dbReference type="NCBIfam" id="NF040494">
    <property type="entry name" value="nitrored_ArsF"/>
    <property type="match status" value="1"/>
</dbReference>
<sequence>MKKLTLIVLSIFFSLSLFAQEAKKDFVQVFYFHRTERCATCNAIEDGVTSVLNSSYKKDLQKENIIFSSINYEEDTNSAIIKSYEIENPTLLIIYNKKDKKEFIDLTDDAFSYARTNPSKFKKIFKSKINDFFR</sequence>
<organism evidence="1">
    <name type="scientific">bioreactor metagenome</name>
    <dbReference type="NCBI Taxonomy" id="1076179"/>
    <lineage>
        <taxon>unclassified sequences</taxon>
        <taxon>metagenomes</taxon>
        <taxon>ecological metagenomes</taxon>
    </lineage>
</organism>
<proteinExistence type="predicted"/>
<dbReference type="Gene3D" id="3.40.30.10">
    <property type="entry name" value="Glutaredoxin"/>
    <property type="match status" value="1"/>
</dbReference>
<gene>
    <name evidence="1" type="ORF">SDC9_34155</name>
</gene>